<proteinExistence type="predicted"/>
<organism evidence="2 3">
    <name type="scientific">Candidatus Litorirhabdus singularis</name>
    <dbReference type="NCBI Taxonomy" id="2518993"/>
    <lineage>
        <taxon>Bacteria</taxon>
        <taxon>Pseudomonadati</taxon>
        <taxon>Pseudomonadota</taxon>
        <taxon>Gammaproteobacteria</taxon>
        <taxon>Cellvibrionales</taxon>
        <taxon>Halieaceae</taxon>
        <taxon>Candidatus Litorirhabdus</taxon>
    </lineage>
</organism>
<evidence type="ECO:0000259" key="1">
    <source>
        <dbReference type="Pfam" id="PF01261"/>
    </source>
</evidence>
<dbReference type="Pfam" id="PF01261">
    <property type="entry name" value="AP_endonuc_2"/>
    <property type="match status" value="1"/>
</dbReference>
<sequence length="290" mass="32326">MFYIWRLSDASALTQLEIDMFDRTDLLCYACLPDGASFSDNIAAASRAGFTELSFWLMSIDVGRKELGSLEAVREVLDQHGMRATSLEFMTAWTHASNGEHLEELDVMLAAAEVFEPELVMVGCMTPEIPDFARAAANLRVQCQQLGAQGVKLGLEFLPWSALPNPQAVLQLVDTVAEDNLGFVIDTWHFTRAGMDYDALAQLPGDKVHFIQVADALPEQPDEDIMEQTLGYRCAPGEGVVDWPRMLQLWRDMGIACPIGTEMFSNKVKAMSLDDGAQYLHETLQRPFRE</sequence>
<protein>
    <submittedName>
        <fullName evidence="2">Sugar phosphate isomerase/epimerase</fullName>
    </submittedName>
</protein>
<evidence type="ECO:0000313" key="3">
    <source>
        <dbReference type="Proteomes" id="UP001143362"/>
    </source>
</evidence>
<dbReference type="GO" id="GO:0016853">
    <property type="term" value="F:isomerase activity"/>
    <property type="evidence" value="ECO:0007669"/>
    <property type="project" value="UniProtKB-KW"/>
</dbReference>
<dbReference type="PANTHER" id="PTHR12110:SF48">
    <property type="entry name" value="BLL3656 PROTEIN"/>
    <property type="match status" value="1"/>
</dbReference>
<reference evidence="2" key="1">
    <citation type="submission" date="2019-02" db="EMBL/GenBank/DDBJ databases">
        <authorList>
            <person name="Li S.-H."/>
        </authorList>
    </citation>
    <scope>NUCLEOTIDE SEQUENCE</scope>
    <source>
        <strain evidence="2">IMCC14734</strain>
    </source>
</reference>
<keyword evidence="2" id="KW-0413">Isomerase</keyword>
<dbReference type="InterPro" id="IPR013022">
    <property type="entry name" value="Xyl_isomerase-like_TIM-brl"/>
</dbReference>
<name>A0ABT3TJR0_9GAMM</name>
<dbReference type="SUPFAM" id="SSF51658">
    <property type="entry name" value="Xylose isomerase-like"/>
    <property type="match status" value="1"/>
</dbReference>
<gene>
    <name evidence="2" type="ORF">EYC98_15335</name>
</gene>
<dbReference type="Proteomes" id="UP001143362">
    <property type="component" value="Unassembled WGS sequence"/>
</dbReference>
<keyword evidence="3" id="KW-1185">Reference proteome</keyword>
<evidence type="ECO:0000313" key="2">
    <source>
        <dbReference type="EMBL" id="MCX2982234.1"/>
    </source>
</evidence>
<accession>A0ABT3TJR0</accession>
<dbReference type="EMBL" id="SHNN01000003">
    <property type="protein sequence ID" value="MCX2982234.1"/>
    <property type="molecule type" value="Genomic_DNA"/>
</dbReference>
<dbReference type="InterPro" id="IPR050312">
    <property type="entry name" value="IolE/XylAMocC-like"/>
</dbReference>
<dbReference type="InterPro" id="IPR036237">
    <property type="entry name" value="Xyl_isomerase-like_sf"/>
</dbReference>
<dbReference type="Gene3D" id="3.20.20.150">
    <property type="entry name" value="Divalent-metal-dependent TIM barrel enzymes"/>
    <property type="match status" value="1"/>
</dbReference>
<dbReference type="PANTHER" id="PTHR12110">
    <property type="entry name" value="HYDROXYPYRUVATE ISOMERASE"/>
    <property type="match status" value="1"/>
</dbReference>
<comment type="caution">
    <text evidence="2">The sequence shown here is derived from an EMBL/GenBank/DDBJ whole genome shotgun (WGS) entry which is preliminary data.</text>
</comment>
<feature type="domain" description="Xylose isomerase-like TIM barrel" evidence="1">
    <location>
        <begin position="42"/>
        <end position="274"/>
    </location>
</feature>